<feature type="transmembrane region" description="Helical" evidence="6">
    <location>
        <begin position="84"/>
        <end position="104"/>
    </location>
</feature>
<accession>A0A1S2Y1E9</accession>
<evidence type="ECO:0000256" key="3">
    <source>
        <dbReference type="ARBA" id="ARBA00022692"/>
    </source>
</evidence>
<keyword evidence="3 6" id="KW-0812">Transmembrane</keyword>
<dbReference type="PaxDb" id="3827-XP_004497830.1"/>
<comment type="subcellular location">
    <subcellularLocation>
        <location evidence="1">Membrane</location>
        <topology evidence="1">Multi-pass membrane protein</topology>
    </subcellularLocation>
</comment>
<sequence length="291" mass="32687">MASLATNFTGFILFFPIGIRRLLFSSSLYLHNPSHFRSKLWYFSDPKWKNLDLYFLLISLPIVSFSEFFLFLSFSKHPTYRFSFFQQSFVVLAFWVMIILIIGFEYFTSYSIFVSESFVFVFGGVVFLLEYSVMDKGISGVADVVYGLLGGLSLVCAVSCFYLSAKPNAFFAEFLLCCGLVFKGTWLLQIGVSLYTNVFGLKGCQKISILSPEIENVDVTCDLDEDNLRGVVMMQLLFTLHAVVVLFLGVGLFGVLASSRNLRGSEAKGPLLAEIESTDMRICDLSELQMG</sequence>
<reference evidence="8" key="2">
    <citation type="submission" date="2025-08" db="UniProtKB">
        <authorList>
            <consortium name="RefSeq"/>
        </authorList>
    </citation>
    <scope>IDENTIFICATION</scope>
    <source>
        <tissue evidence="8">Etiolated seedlings</tissue>
    </source>
</reference>
<feature type="transmembrane region" description="Helical" evidence="6">
    <location>
        <begin position="144"/>
        <end position="163"/>
    </location>
</feature>
<keyword evidence="5 6" id="KW-0472">Membrane</keyword>
<dbReference type="InterPro" id="IPR006904">
    <property type="entry name" value="DUF716"/>
</dbReference>
<name>A0A1S2Y1E9_CICAR</name>
<feature type="transmembrane region" description="Helical" evidence="6">
    <location>
        <begin position="170"/>
        <end position="192"/>
    </location>
</feature>
<evidence type="ECO:0000256" key="5">
    <source>
        <dbReference type="ARBA" id="ARBA00023136"/>
    </source>
</evidence>
<evidence type="ECO:0000313" key="7">
    <source>
        <dbReference type="Proteomes" id="UP000087171"/>
    </source>
</evidence>
<feature type="transmembrane region" description="Helical" evidence="6">
    <location>
        <begin position="12"/>
        <end position="30"/>
    </location>
</feature>
<gene>
    <name evidence="8" type="primary">LOC101491036</name>
</gene>
<dbReference type="OrthoDB" id="1842378at2759"/>
<feature type="transmembrane region" description="Helical" evidence="6">
    <location>
        <begin position="232"/>
        <end position="256"/>
    </location>
</feature>
<comment type="similarity">
    <text evidence="2">Belongs to the TMEM45 family.</text>
</comment>
<evidence type="ECO:0000313" key="8">
    <source>
        <dbReference type="RefSeq" id="XP_004497830.1"/>
    </source>
</evidence>
<protein>
    <submittedName>
        <fullName evidence="8">Uncharacterized protein LOC101491036</fullName>
    </submittedName>
</protein>
<dbReference type="Pfam" id="PF04819">
    <property type="entry name" value="DUF716"/>
    <property type="match status" value="1"/>
</dbReference>
<evidence type="ECO:0000256" key="6">
    <source>
        <dbReference type="SAM" id="Phobius"/>
    </source>
</evidence>
<dbReference type="Proteomes" id="UP000087171">
    <property type="component" value="Chromosome Ca4"/>
</dbReference>
<proteinExistence type="inferred from homology"/>
<evidence type="ECO:0000256" key="4">
    <source>
        <dbReference type="ARBA" id="ARBA00022989"/>
    </source>
</evidence>
<dbReference type="PANTHER" id="PTHR47830:SF2">
    <property type="entry name" value="PROTEIN, PUTATIVE-RELATED"/>
    <property type="match status" value="1"/>
</dbReference>
<dbReference type="STRING" id="3827.A0A1S2Y1E9"/>
<reference evidence="7" key="1">
    <citation type="journal article" date="2013" name="Nat. Biotechnol.">
        <title>Draft genome sequence of chickpea (Cicer arietinum) provides a resource for trait improvement.</title>
        <authorList>
            <person name="Varshney R.K."/>
            <person name="Song C."/>
            <person name="Saxena R.K."/>
            <person name="Azam S."/>
            <person name="Yu S."/>
            <person name="Sharpe A.G."/>
            <person name="Cannon S."/>
            <person name="Baek J."/>
            <person name="Rosen B.D."/>
            <person name="Tar'an B."/>
            <person name="Millan T."/>
            <person name="Zhang X."/>
            <person name="Ramsay L.D."/>
            <person name="Iwata A."/>
            <person name="Wang Y."/>
            <person name="Nelson W."/>
            <person name="Farmer A.D."/>
            <person name="Gaur P.M."/>
            <person name="Soderlund C."/>
            <person name="Penmetsa R.V."/>
            <person name="Xu C."/>
            <person name="Bharti A.K."/>
            <person name="He W."/>
            <person name="Winter P."/>
            <person name="Zhao S."/>
            <person name="Hane J.K."/>
            <person name="Carrasquilla-Garcia N."/>
            <person name="Condie J.A."/>
            <person name="Upadhyaya H.D."/>
            <person name="Luo M.C."/>
            <person name="Thudi M."/>
            <person name="Gowda C.L."/>
            <person name="Singh N.P."/>
            <person name="Lichtenzveig J."/>
            <person name="Gali K.K."/>
            <person name="Rubio J."/>
            <person name="Nadarajan N."/>
            <person name="Dolezel J."/>
            <person name="Bansal K.C."/>
            <person name="Xu X."/>
            <person name="Edwards D."/>
            <person name="Zhang G."/>
            <person name="Kahl G."/>
            <person name="Gil J."/>
            <person name="Singh K.B."/>
            <person name="Datta S.K."/>
            <person name="Jackson S.A."/>
            <person name="Wang J."/>
            <person name="Cook D.R."/>
        </authorList>
    </citation>
    <scope>NUCLEOTIDE SEQUENCE [LARGE SCALE GENOMIC DNA]</scope>
    <source>
        <strain evidence="7">cv. CDC Frontier</strain>
    </source>
</reference>
<evidence type="ECO:0000256" key="2">
    <source>
        <dbReference type="ARBA" id="ARBA00006948"/>
    </source>
</evidence>
<dbReference type="PANTHER" id="PTHR47830">
    <property type="entry name" value="OS11G0534100 PROTEIN"/>
    <property type="match status" value="1"/>
</dbReference>
<dbReference type="GO" id="GO:0016020">
    <property type="term" value="C:membrane"/>
    <property type="evidence" value="ECO:0007669"/>
    <property type="project" value="UniProtKB-SubCell"/>
</dbReference>
<feature type="transmembrane region" description="Helical" evidence="6">
    <location>
        <begin position="51"/>
        <end position="72"/>
    </location>
</feature>
<keyword evidence="7" id="KW-1185">Reference proteome</keyword>
<evidence type="ECO:0000256" key="1">
    <source>
        <dbReference type="ARBA" id="ARBA00004141"/>
    </source>
</evidence>
<dbReference type="eggNOG" id="ENOG502QSGX">
    <property type="taxonomic scope" value="Eukaryota"/>
</dbReference>
<dbReference type="RefSeq" id="XP_004497830.1">
    <property type="nucleotide sequence ID" value="XM_004497773.1"/>
</dbReference>
<feature type="transmembrane region" description="Helical" evidence="6">
    <location>
        <begin position="111"/>
        <end position="132"/>
    </location>
</feature>
<dbReference type="AlphaFoldDB" id="A0A1S2Y1E9"/>
<organism evidence="7 8">
    <name type="scientific">Cicer arietinum</name>
    <name type="common">Chickpea</name>
    <name type="synonym">Garbanzo</name>
    <dbReference type="NCBI Taxonomy" id="3827"/>
    <lineage>
        <taxon>Eukaryota</taxon>
        <taxon>Viridiplantae</taxon>
        <taxon>Streptophyta</taxon>
        <taxon>Embryophyta</taxon>
        <taxon>Tracheophyta</taxon>
        <taxon>Spermatophyta</taxon>
        <taxon>Magnoliopsida</taxon>
        <taxon>eudicotyledons</taxon>
        <taxon>Gunneridae</taxon>
        <taxon>Pentapetalae</taxon>
        <taxon>rosids</taxon>
        <taxon>fabids</taxon>
        <taxon>Fabales</taxon>
        <taxon>Fabaceae</taxon>
        <taxon>Papilionoideae</taxon>
        <taxon>50 kb inversion clade</taxon>
        <taxon>NPAAA clade</taxon>
        <taxon>Hologalegina</taxon>
        <taxon>IRL clade</taxon>
        <taxon>Cicereae</taxon>
        <taxon>Cicer</taxon>
    </lineage>
</organism>
<keyword evidence="4 6" id="KW-1133">Transmembrane helix</keyword>